<evidence type="ECO:0000313" key="5">
    <source>
        <dbReference type="Proteomes" id="UP000199069"/>
    </source>
</evidence>
<dbReference type="OMA" id="QNYSASW"/>
<feature type="compositionally biased region" description="Low complexity" evidence="1">
    <location>
        <begin position="158"/>
        <end position="182"/>
    </location>
</feature>
<evidence type="ECO:0000313" key="6">
    <source>
        <dbReference type="Proteomes" id="UP000239560"/>
    </source>
</evidence>
<keyword evidence="2" id="KW-0732">Signal</keyword>
<sequence length="223" mass="23454">MFASSTSIFTAAVALLATANSAFAGKTPSGVFNGDSGSTKIDYQPAFTSPKGGEVWLAGQNYSASWNQKLPEGIPVQNVSQTANLVLGYTEAGSQSLNLNWTLASNASLYPPAPNTVDFQLPEDLPPRNSYFLVLLGSSRNQSPKFTILPDILPAHTSPDASSVPSVPVSSGAPSALPTGAGESDGEGDEQGENQDQDEQEQGQQFGRFARRFAGARKARLDN</sequence>
<feature type="compositionally biased region" description="Acidic residues" evidence="1">
    <location>
        <begin position="184"/>
        <end position="201"/>
    </location>
</feature>
<dbReference type="Proteomes" id="UP000239560">
    <property type="component" value="Unassembled WGS sequence"/>
</dbReference>
<dbReference type="EMBL" id="CWKI01000008">
    <property type="protein sequence ID" value="CTR08638.1"/>
    <property type="molecule type" value="Genomic_DNA"/>
</dbReference>
<gene>
    <name evidence="3" type="primary">FGENESH: predicted gene_8.354</name>
    <name evidence="4" type="ORF">AAT19DRAFT_16096</name>
    <name evidence="3" type="ORF">BN2166_0044990</name>
</gene>
<dbReference type="Proteomes" id="UP000199069">
    <property type="component" value="Unassembled WGS sequence"/>
</dbReference>
<dbReference type="EMBL" id="LCTV02000008">
    <property type="protein sequence ID" value="PRQ73343.1"/>
    <property type="molecule type" value="Genomic_DNA"/>
</dbReference>
<feature type="signal peptide" evidence="2">
    <location>
        <begin position="1"/>
        <end position="24"/>
    </location>
</feature>
<accession>A0A0K3CI42</accession>
<evidence type="ECO:0000256" key="1">
    <source>
        <dbReference type="SAM" id="MobiDB-lite"/>
    </source>
</evidence>
<name>A0A0K3CI42_RHOTO</name>
<keyword evidence="5" id="KW-1185">Reference proteome</keyword>
<feature type="region of interest" description="Disordered" evidence="1">
    <location>
        <begin position="158"/>
        <end position="223"/>
    </location>
</feature>
<proteinExistence type="predicted"/>
<reference evidence="3 5" key="1">
    <citation type="submission" date="2015-07" db="EMBL/GenBank/DDBJ databases">
        <authorList>
            <person name="Cajimat M.N.B."/>
            <person name="Milazzo M.L."/>
            <person name="Fulhorst C.F."/>
        </authorList>
    </citation>
    <scope>NUCLEOTIDE SEQUENCE [LARGE SCALE GENOMIC DNA]</scope>
    <source>
        <strain evidence="3">Single colony</strain>
    </source>
</reference>
<reference evidence="4 6" key="2">
    <citation type="journal article" date="2018" name="Elife">
        <title>Functional genomics of lipid metabolism in the oleaginous yeast Rhodosporidium toruloides.</title>
        <authorList>
            <person name="Coradetti S.T."/>
            <person name="Pinel D."/>
            <person name="Geiselman G."/>
            <person name="Ito M."/>
            <person name="Mondo S."/>
            <person name="Reilly M.C."/>
            <person name="Cheng Y.F."/>
            <person name="Bauer S."/>
            <person name="Grigoriev I."/>
            <person name="Gladden J.M."/>
            <person name="Simmons B.A."/>
            <person name="Brem R."/>
            <person name="Arkin A.P."/>
            <person name="Skerker J.M."/>
        </authorList>
    </citation>
    <scope>NUCLEOTIDE SEQUENCE [LARGE SCALE GENOMIC DNA]</scope>
    <source>
        <strain evidence="4 6">NBRC 0880</strain>
    </source>
</reference>
<dbReference type="STRING" id="5286.A0A0K3CI42"/>
<feature type="chain" id="PRO_5036294100" evidence="2">
    <location>
        <begin position="25"/>
        <end position="223"/>
    </location>
</feature>
<evidence type="ECO:0000313" key="3">
    <source>
        <dbReference type="EMBL" id="CTR08638.1"/>
    </source>
</evidence>
<dbReference type="OrthoDB" id="3199367at2759"/>
<protein>
    <submittedName>
        <fullName evidence="3">Uncharacterized protein</fullName>
    </submittedName>
</protein>
<evidence type="ECO:0000256" key="2">
    <source>
        <dbReference type="SAM" id="SignalP"/>
    </source>
</evidence>
<dbReference type="AlphaFoldDB" id="A0A0K3CI42"/>
<feature type="compositionally biased region" description="Basic residues" evidence="1">
    <location>
        <begin position="209"/>
        <end position="223"/>
    </location>
</feature>
<organism evidence="3 5">
    <name type="scientific">Rhodotorula toruloides</name>
    <name type="common">Yeast</name>
    <name type="synonym">Rhodosporidium toruloides</name>
    <dbReference type="NCBI Taxonomy" id="5286"/>
    <lineage>
        <taxon>Eukaryota</taxon>
        <taxon>Fungi</taxon>
        <taxon>Dikarya</taxon>
        <taxon>Basidiomycota</taxon>
        <taxon>Pucciniomycotina</taxon>
        <taxon>Microbotryomycetes</taxon>
        <taxon>Sporidiobolales</taxon>
        <taxon>Sporidiobolaceae</taxon>
        <taxon>Rhodotorula</taxon>
    </lineage>
</organism>
<evidence type="ECO:0000313" key="4">
    <source>
        <dbReference type="EMBL" id="PRQ73343.1"/>
    </source>
</evidence>